<dbReference type="AlphaFoldDB" id="A0A1J5Q1K9"/>
<evidence type="ECO:0000313" key="1">
    <source>
        <dbReference type="EMBL" id="OIQ71371.1"/>
    </source>
</evidence>
<comment type="caution">
    <text evidence="1">The sequence shown here is derived from an EMBL/GenBank/DDBJ whole genome shotgun (WGS) entry which is preliminary data.</text>
</comment>
<protein>
    <submittedName>
        <fullName evidence="1">Uncharacterized protein</fullName>
    </submittedName>
</protein>
<accession>A0A1J5Q1K9</accession>
<proteinExistence type="predicted"/>
<sequence length="35" mass="3677">MSRISPMLAVAVAMAIATPATAETYAQAFPPRRAD</sequence>
<organism evidence="1">
    <name type="scientific">mine drainage metagenome</name>
    <dbReference type="NCBI Taxonomy" id="410659"/>
    <lineage>
        <taxon>unclassified sequences</taxon>
        <taxon>metagenomes</taxon>
        <taxon>ecological metagenomes</taxon>
    </lineage>
</organism>
<reference evidence="1" key="1">
    <citation type="submission" date="2016-10" db="EMBL/GenBank/DDBJ databases">
        <title>Sequence of Gallionella enrichment culture.</title>
        <authorList>
            <person name="Poehlein A."/>
            <person name="Muehling M."/>
            <person name="Daniel R."/>
        </authorList>
    </citation>
    <scope>NUCLEOTIDE SEQUENCE</scope>
</reference>
<name>A0A1J5Q1K9_9ZZZZ</name>
<dbReference type="EMBL" id="MLJW01003760">
    <property type="protein sequence ID" value="OIQ71371.1"/>
    <property type="molecule type" value="Genomic_DNA"/>
</dbReference>
<gene>
    <name evidence="1" type="ORF">GALL_470130</name>
</gene>